<organism evidence="2 3">
    <name type="scientific">Flavobacterium xueshanense</name>
    <dbReference type="NCBI Taxonomy" id="935223"/>
    <lineage>
        <taxon>Bacteria</taxon>
        <taxon>Pseudomonadati</taxon>
        <taxon>Bacteroidota</taxon>
        <taxon>Flavobacteriia</taxon>
        <taxon>Flavobacteriales</taxon>
        <taxon>Flavobacteriaceae</taxon>
        <taxon>Flavobacterium</taxon>
    </lineage>
</organism>
<dbReference type="InterPro" id="IPR011250">
    <property type="entry name" value="OMP/PagP_B-barrel"/>
</dbReference>
<accession>A0A1I1Z9G8</accession>
<dbReference type="Gene3D" id="2.40.160.20">
    <property type="match status" value="1"/>
</dbReference>
<gene>
    <name evidence="2" type="ORF">SAMN04488131_101283</name>
</gene>
<name>A0A1I1Z9G8_9FLAO</name>
<proteinExistence type="predicted"/>
<dbReference type="Pfam" id="PF19573">
    <property type="entry name" value="DUF6089"/>
    <property type="match status" value="1"/>
</dbReference>
<dbReference type="AlphaFoldDB" id="A0A1I1Z9G8"/>
<feature type="domain" description="DUF6089" evidence="1">
    <location>
        <begin position="2"/>
        <end position="210"/>
    </location>
</feature>
<dbReference type="InterPro" id="IPR045743">
    <property type="entry name" value="DUF6089"/>
</dbReference>
<evidence type="ECO:0000313" key="3">
    <source>
        <dbReference type="Proteomes" id="UP000198596"/>
    </source>
</evidence>
<evidence type="ECO:0000313" key="2">
    <source>
        <dbReference type="EMBL" id="SFE28416.1"/>
    </source>
</evidence>
<reference evidence="3" key="1">
    <citation type="submission" date="2016-10" db="EMBL/GenBank/DDBJ databases">
        <authorList>
            <person name="Varghese N."/>
            <person name="Submissions S."/>
        </authorList>
    </citation>
    <scope>NUCLEOTIDE SEQUENCE [LARGE SCALE GENOMIC DNA]</scope>
    <source>
        <strain evidence="3">CGMCC 1.9227</strain>
    </source>
</reference>
<dbReference type="STRING" id="935223.SAMN04488131_101283"/>
<dbReference type="EMBL" id="FONQ01000001">
    <property type="protein sequence ID" value="SFE28416.1"/>
    <property type="molecule type" value="Genomic_DNA"/>
</dbReference>
<keyword evidence="3" id="KW-1185">Reference proteome</keyword>
<dbReference type="Proteomes" id="UP000198596">
    <property type="component" value="Unassembled WGS sequence"/>
</dbReference>
<evidence type="ECO:0000259" key="1">
    <source>
        <dbReference type="Pfam" id="PF19573"/>
    </source>
</evidence>
<sequence length="210" mass="23655">MATQAQIHEIGVFLGGSNYIGDVGLTTYIAPNEPAFGLLYKWNKSPRHSYRFSYTQSKITSNDLDSKEASRNQRGYRFENDLKEVSLGLEFNFFDFNLHESSTKITPYVASGLNYFLTKYTLTNAKADLTVQGRTERRKSIAIPMIVGIKSKITPSFVLALETGARYTLTDNIDGSFNQDFGNINNNDWYVFSGVTLTYTFGDKACYCAE</sequence>
<dbReference type="SUPFAM" id="SSF56925">
    <property type="entry name" value="OMPA-like"/>
    <property type="match status" value="1"/>
</dbReference>
<protein>
    <recommendedName>
        <fullName evidence="1">DUF6089 domain-containing protein</fullName>
    </recommendedName>
</protein>